<keyword evidence="1" id="KW-0175">Coiled coil</keyword>
<dbReference type="SUPFAM" id="SSF50729">
    <property type="entry name" value="PH domain-like"/>
    <property type="match status" value="1"/>
</dbReference>
<evidence type="ECO:0000313" key="4">
    <source>
        <dbReference type="EMBL" id="KAF7817020.1"/>
    </source>
</evidence>
<dbReference type="CDD" id="cd00159">
    <property type="entry name" value="RhoGAP"/>
    <property type="match status" value="1"/>
</dbReference>
<dbReference type="Pfam" id="PF14389">
    <property type="entry name" value="Lzipper-MIP1"/>
    <property type="match status" value="1"/>
</dbReference>
<feature type="region of interest" description="Disordered" evidence="2">
    <location>
        <begin position="814"/>
        <end position="894"/>
    </location>
</feature>
<feature type="compositionally biased region" description="Polar residues" evidence="2">
    <location>
        <begin position="814"/>
        <end position="832"/>
    </location>
</feature>
<dbReference type="InterPro" id="IPR052799">
    <property type="entry name" value="Rho_GAP_Regulators"/>
</dbReference>
<dbReference type="EMBL" id="JAAIUW010000009">
    <property type="protein sequence ID" value="KAF7817020.1"/>
    <property type="molecule type" value="Genomic_DNA"/>
</dbReference>
<organism evidence="4 5">
    <name type="scientific">Senna tora</name>
    <dbReference type="NCBI Taxonomy" id="362788"/>
    <lineage>
        <taxon>Eukaryota</taxon>
        <taxon>Viridiplantae</taxon>
        <taxon>Streptophyta</taxon>
        <taxon>Embryophyta</taxon>
        <taxon>Tracheophyta</taxon>
        <taxon>Spermatophyta</taxon>
        <taxon>Magnoliopsida</taxon>
        <taxon>eudicotyledons</taxon>
        <taxon>Gunneridae</taxon>
        <taxon>Pentapetalae</taxon>
        <taxon>rosids</taxon>
        <taxon>fabids</taxon>
        <taxon>Fabales</taxon>
        <taxon>Fabaceae</taxon>
        <taxon>Caesalpinioideae</taxon>
        <taxon>Cassia clade</taxon>
        <taxon>Senna</taxon>
    </lineage>
</organism>
<dbReference type="SUPFAM" id="SSF48350">
    <property type="entry name" value="GTPase activation domain, GAP"/>
    <property type="match status" value="1"/>
</dbReference>
<dbReference type="InterPro" id="IPR025757">
    <property type="entry name" value="MIP1_Leuzipper"/>
</dbReference>
<feature type="region of interest" description="Disordered" evidence="2">
    <location>
        <begin position="399"/>
        <end position="564"/>
    </location>
</feature>
<dbReference type="AlphaFoldDB" id="A0A834T8G1"/>
<dbReference type="PANTHER" id="PTHR46265:SF23">
    <property type="entry name" value="PROTEIN FOR RHO-LIKE GTPASE FAMILY PROTEIN, PUTATIVE-RELATED"/>
    <property type="match status" value="1"/>
</dbReference>
<dbReference type="Pfam" id="PF00620">
    <property type="entry name" value="RhoGAP"/>
    <property type="match status" value="1"/>
</dbReference>
<sequence length="994" mass="108932">MRRRGVDRESREAREGGGGVGLRDAVDGRRGCMVDAVCGERDDMINKIAELSQGDGGVSQPTPQPGLLDHQRSRGNNGSSNNNTSAVPQKGSEVNLTLGGIDLNNSGSVVVKADKKLLTVLFPDGRAFTLKADTTEDLYEWKTALENALAQAPSASNVTGQNGIFRNDQIDSIDISLDQSKDVEPVKSTVIGRPILLALEDVDGAPSFLEKALRFVEEHGVKVEGILRQAADVEDVERRLREYEQGKTEFSPEEDAHVVADCLKYVLRELPSSPVPASCCKALLEACRTERGGRISAIRGAICETFPEPNRRLLQRILQMMQIVASNKTVNRMSSSAVSACMAPLLLRPLLAGECEIENDFDVGGDGSLQLLQAAAAANHAQTIVITLLEEYDSIFGEGTGSPDIYSDSEESGSETEDGTEDDDYDDEEEEEEDYDDECDESIQESDGDADDGLVNEICGETEEPGGKNDKNHDRARSDVKSSGMNEDAKVNQMSLKSNEVSLPQNDNIKSNENMMSSVKTDSAEKSNAPDIVEGVSTDQSTTHNSSCSSANISTSISNGPALSSSQTVLGRTAAMKNLTLEPVDDSTDEAEIETLEAIKAELQNQIAEEKANLHCYMEKQQKAMHERRLSLEQDVARLQEQLQKEKISRSAFEGGFKYSPRPSSDSSSIDEKTKADLEELIQIEIDLHKLQRRIDDLGARLNLQREQNYGSALDFYNQPQQNSNPETKLKNKLDTEVAATSQLEKSRNKDANFGAAESENEKKPEPTNLLKFPPHLGSKKSVPKVEVPNFTTSLNKLTTKLNFMKERRGQLQQLLPSPNSKSRGSETQPLTNPEKGKPMDGLQPSQTQDKGSGKEAQSVQSSEKLRKSDSQLTHHSDNKWNQNQHLERGKSECHHQSYNVDKALGNPMGCRIKLRETKVDYIKCTVTANTEAIVIVAKTSITVVETSVAVAIFETSVPVIVATVQVTFGFSSLSSRVVSFYFLASIWLAVNYE</sequence>
<dbReference type="SMART" id="SM00324">
    <property type="entry name" value="RhoGAP"/>
    <property type="match status" value="1"/>
</dbReference>
<dbReference type="PROSITE" id="PS50238">
    <property type="entry name" value="RHOGAP"/>
    <property type="match status" value="1"/>
</dbReference>
<dbReference type="InterPro" id="IPR008936">
    <property type="entry name" value="Rho_GTPase_activation_prot"/>
</dbReference>
<feature type="domain" description="Rho-GAP" evidence="3">
    <location>
        <begin position="197"/>
        <end position="396"/>
    </location>
</feature>
<dbReference type="InterPro" id="IPR000198">
    <property type="entry name" value="RhoGAP_dom"/>
</dbReference>
<feature type="region of interest" description="Disordered" evidence="2">
    <location>
        <begin position="652"/>
        <end position="672"/>
    </location>
</feature>
<keyword evidence="5" id="KW-1185">Reference proteome</keyword>
<feature type="compositionally biased region" description="Polar residues" evidence="2">
    <location>
        <begin position="492"/>
        <end position="521"/>
    </location>
</feature>
<feature type="compositionally biased region" description="Low complexity" evidence="2">
    <location>
        <begin position="74"/>
        <end position="83"/>
    </location>
</feature>
<feature type="coiled-coil region" evidence="1">
    <location>
        <begin position="681"/>
        <end position="708"/>
    </location>
</feature>
<name>A0A834T8G1_9FABA</name>
<feature type="compositionally biased region" description="Basic and acidic residues" evidence="2">
    <location>
        <begin position="864"/>
        <end position="879"/>
    </location>
</feature>
<accession>A0A834T8G1</accession>
<feature type="compositionally biased region" description="Polar residues" evidence="2">
    <location>
        <begin position="844"/>
        <end position="863"/>
    </location>
</feature>
<evidence type="ECO:0000256" key="1">
    <source>
        <dbReference type="SAM" id="Coils"/>
    </source>
</evidence>
<dbReference type="OrthoDB" id="2157866at2759"/>
<feature type="compositionally biased region" description="Basic and acidic residues" evidence="2">
    <location>
        <begin position="1"/>
        <end position="15"/>
    </location>
</feature>
<dbReference type="GO" id="GO:0007165">
    <property type="term" value="P:signal transduction"/>
    <property type="evidence" value="ECO:0007669"/>
    <property type="project" value="InterPro"/>
</dbReference>
<feature type="region of interest" description="Disordered" evidence="2">
    <location>
        <begin position="52"/>
        <end position="91"/>
    </location>
</feature>
<feature type="compositionally biased region" description="Basic and acidic residues" evidence="2">
    <location>
        <begin position="465"/>
        <end position="480"/>
    </location>
</feature>
<evidence type="ECO:0000256" key="2">
    <source>
        <dbReference type="SAM" id="MobiDB-lite"/>
    </source>
</evidence>
<proteinExistence type="predicted"/>
<gene>
    <name evidence="4" type="ORF">G2W53_030989</name>
</gene>
<dbReference type="Proteomes" id="UP000634136">
    <property type="component" value="Unassembled WGS sequence"/>
</dbReference>
<evidence type="ECO:0000259" key="3">
    <source>
        <dbReference type="PROSITE" id="PS50238"/>
    </source>
</evidence>
<evidence type="ECO:0000313" key="5">
    <source>
        <dbReference type="Proteomes" id="UP000634136"/>
    </source>
</evidence>
<feature type="compositionally biased region" description="Low complexity" evidence="2">
    <location>
        <begin position="545"/>
        <end position="559"/>
    </location>
</feature>
<dbReference type="PANTHER" id="PTHR46265">
    <property type="entry name" value="RHO GTPASE-ACTIVATING PROTEIN 7"/>
    <property type="match status" value="1"/>
</dbReference>
<feature type="region of interest" description="Disordered" evidence="2">
    <location>
        <begin position="1"/>
        <end position="24"/>
    </location>
</feature>
<dbReference type="Gene3D" id="1.10.555.10">
    <property type="entry name" value="Rho GTPase activation protein"/>
    <property type="match status" value="1"/>
</dbReference>
<feature type="coiled-coil region" evidence="1">
    <location>
        <begin position="593"/>
        <end position="649"/>
    </location>
</feature>
<comment type="caution">
    <text evidence="4">The sequence shown here is derived from an EMBL/GenBank/DDBJ whole genome shotgun (WGS) entry which is preliminary data.</text>
</comment>
<feature type="compositionally biased region" description="Acidic residues" evidence="2">
    <location>
        <begin position="407"/>
        <end position="464"/>
    </location>
</feature>
<feature type="region of interest" description="Disordered" evidence="2">
    <location>
        <begin position="741"/>
        <end position="785"/>
    </location>
</feature>
<reference evidence="4" key="1">
    <citation type="submission" date="2020-09" db="EMBL/GenBank/DDBJ databases">
        <title>Genome-Enabled Discovery of Anthraquinone Biosynthesis in Senna tora.</title>
        <authorList>
            <person name="Kang S.-H."/>
            <person name="Pandey R.P."/>
            <person name="Lee C.-M."/>
            <person name="Sim J.-S."/>
            <person name="Jeong J.-T."/>
            <person name="Choi B.-S."/>
            <person name="Jung M."/>
            <person name="Ginzburg D."/>
            <person name="Zhao K."/>
            <person name="Won S.Y."/>
            <person name="Oh T.-J."/>
            <person name="Yu Y."/>
            <person name="Kim N.-H."/>
            <person name="Lee O.R."/>
            <person name="Lee T.-H."/>
            <person name="Bashyal P."/>
            <person name="Kim T.-S."/>
            <person name="Lee W.-H."/>
            <person name="Kawkins C."/>
            <person name="Kim C.-K."/>
            <person name="Kim J.S."/>
            <person name="Ahn B.O."/>
            <person name="Rhee S.Y."/>
            <person name="Sohng J.K."/>
        </authorList>
    </citation>
    <scope>NUCLEOTIDE SEQUENCE</scope>
    <source>
        <tissue evidence="4">Leaf</tissue>
    </source>
</reference>
<protein>
    <submittedName>
        <fullName evidence="4">Rho GTPase-activating protein REN1-like isoform X1</fullName>
    </submittedName>
</protein>